<dbReference type="EMBL" id="NEXE01000260">
    <property type="protein sequence ID" value="PSN85001.1"/>
    <property type="molecule type" value="Genomic_DNA"/>
</dbReference>
<proteinExistence type="predicted"/>
<dbReference type="Proteomes" id="UP000240322">
    <property type="component" value="Unassembled WGS sequence"/>
</dbReference>
<accession>A0A2R6AF46</accession>
<dbReference type="AlphaFoldDB" id="A0A2R6AF46"/>
<dbReference type="Pfam" id="PF05168">
    <property type="entry name" value="HEPN"/>
    <property type="match status" value="1"/>
</dbReference>
<organism evidence="3 4">
    <name type="scientific">Candidatus Marsarchaeota G2 archaeon OSP_D</name>
    <dbReference type="NCBI Taxonomy" id="1978157"/>
    <lineage>
        <taxon>Archaea</taxon>
        <taxon>Candidatus Marsarchaeota</taxon>
        <taxon>Candidatus Marsarchaeota group 2</taxon>
    </lineage>
</organism>
<reference evidence="3 4" key="1">
    <citation type="submission" date="2017-04" db="EMBL/GenBank/DDBJ databases">
        <title>Novel microbial lineages endemic to geothermal iron-oxide mats fill important gaps in the evolutionary history of Archaea.</title>
        <authorList>
            <person name="Jay Z.J."/>
            <person name="Beam J.P."/>
            <person name="Dlakic M."/>
            <person name="Rusch D.B."/>
            <person name="Kozubal M.A."/>
            <person name="Inskeep W.P."/>
        </authorList>
    </citation>
    <scope>NUCLEOTIDE SEQUENCE [LARGE SCALE GENOMIC DNA]</scope>
    <source>
        <strain evidence="3">OSP_D</strain>
    </source>
</reference>
<comment type="caution">
    <text evidence="3">The sequence shown here is derived from an EMBL/GenBank/DDBJ whole genome shotgun (WGS) entry which is preliminary data.</text>
</comment>
<dbReference type="SUPFAM" id="SSF81593">
    <property type="entry name" value="Nucleotidyltransferase substrate binding subunit/domain"/>
    <property type="match status" value="1"/>
</dbReference>
<gene>
    <name evidence="3" type="ORF">B9Q03_12670</name>
    <name evidence="2" type="ORF">B9Q03_14215</name>
</gene>
<evidence type="ECO:0000313" key="2">
    <source>
        <dbReference type="EMBL" id="PSN82431.1"/>
    </source>
</evidence>
<dbReference type="InterPro" id="IPR007842">
    <property type="entry name" value="HEPN_dom"/>
</dbReference>
<dbReference type="PROSITE" id="PS50910">
    <property type="entry name" value="HEPN"/>
    <property type="match status" value="1"/>
</dbReference>
<evidence type="ECO:0000313" key="3">
    <source>
        <dbReference type="EMBL" id="PSN85001.1"/>
    </source>
</evidence>
<evidence type="ECO:0000259" key="1">
    <source>
        <dbReference type="PROSITE" id="PS50910"/>
    </source>
</evidence>
<name>A0A2R6AF46_9ARCH</name>
<protein>
    <recommendedName>
        <fullName evidence="1">HEPN domain-containing protein</fullName>
    </recommendedName>
</protein>
<dbReference type="Gene3D" id="1.20.120.330">
    <property type="entry name" value="Nucleotidyltransferases domain 2"/>
    <property type="match status" value="1"/>
</dbReference>
<evidence type="ECO:0000313" key="4">
    <source>
        <dbReference type="Proteomes" id="UP000240322"/>
    </source>
</evidence>
<dbReference type="EMBL" id="NEXE01000362">
    <property type="protein sequence ID" value="PSN82431.1"/>
    <property type="molecule type" value="Genomic_DNA"/>
</dbReference>
<feature type="domain" description="HEPN" evidence="1">
    <location>
        <begin position="8"/>
        <end position="119"/>
    </location>
</feature>
<sequence length="129" mass="14905">MEDAEKWYEQARQDYAVALQLLSSEFYWAAAFHSQQSVEKALKALLYKHGRVLWSHDLVELGEEIQKQTGLDLSPIMEDLGKLTVHYTISRHPDAANSAPSKIYTRKTAEELVECARRALEWVERNLRS</sequence>
<dbReference type="SMART" id="SM00748">
    <property type="entry name" value="HEPN"/>
    <property type="match status" value="1"/>
</dbReference>